<evidence type="ECO:0000313" key="4">
    <source>
        <dbReference type="Proteomes" id="UP000191500"/>
    </source>
</evidence>
<organism evidence="3 4">
    <name type="scientific">Penicillium coprophilum</name>
    <dbReference type="NCBI Taxonomy" id="36646"/>
    <lineage>
        <taxon>Eukaryota</taxon>
        <taxon>Fungi</taxon>
        <taxon>Dikarya</taxon>
        <taxon>Ascomycota</taxon>
        <taxon>Pezizomycotina</taxon>
        <taxon>Eurotiomycetes</taxon>
        <taxon>Eurotiomycetidae</taxon>
        <taxon>Eurotiales</taxon>
        <taxon>Aspergillaceae</taxon>
        <taxon>Penicillium</taxon>
    </lineage>
</organism>
<gene>
    <name evidence="3" type="ORF">PENCOP_c009G08653</name>
</gene>
<protein>
    <submittedName>
        <fullName evidence="3">Uncharacterized protein</fullName>
    </submittedName>
</protein>
<dbReference type="Pfam" id="PF06330">
    <property type="entry name" value="TRI5"/>
    <property type="match status" value="1"/>
</dbReference>
<comment type="caution">
    <text evidence="3">The sequence shown here is derived from an EMBL/GenBank/DDBJ whole genome shotgun (WGS) entry which is preliminary data.</text>
</comment>
<dbReference type="InterPro" id="IPR024652">
    <property type="entry name" value="Trichodiene_synth"/>
</dbReference>
<proteinExistence type="inferred from homology"/>
<evidence type="ECO:0000256" key="1">
    <source>
        <dbReference type="ARBA" id="ARBA00007946"/>
    </source>
</evidence>
<dbReference type="Gene3D" id="1.10.600.10">
    <property type="entry name" value="Farnesyl Diphosphate Synthase"/>
    <property type="match status" value="1"/>
</dbReference>
<dbReference type="GO" id="GO:0016838">
    <property type="term" value="F:carbon-oxygen lyase activity, acting on phosphates"/>
    <property type="evidence" value="ECO:0007669"/>
    <property type="project" value="InterPro"/>
</dbReference>
<evidence type="ECO:0000256" key="2">
    <source>
        <dbReference type="ARBA" id="ARBA00023239"/>
    </source>
</evidence>
<accession>A0A1V6UHE1</accession>
<dbReference type="InterPro" id="IPR008949">
    <property type="entry name" value="Isoprenoid_synthase_dom_sf"/>
</dbReference>
<dbReference type="EMBL" id="MDDG01000009">
    <property type="protein sequence ID" value="OQE37858.1"/>
    <property type="molecule type" value="Genomic_DNA"/>
</dbReference>
<keyword evidence="2" id="KW-0456">Lyase</keyword>
<comment type="similarity">
    <text evidence="1">Belongs to the trichodiene synthase family.</text>
</comment>
<dbReference type="SUPFAM" id="SSF48576">
    <property type="entry name" value="Terpenoid synthases"/>
    <property type="match status" value="1"/>
</dbReference>
<sequence length="101" mass="11253">MSFYKEMVEGDSFDFVANSARCKGLTPIESLKKLCDDTSDLIQALRMLGKAHIGISNAIEAFISGHVTYQLTQRRYRMADLDSKFAPDARSCLKAVTASRE</sequence>
<evidence type="ECO:0000313" key="3">
    <source>
        <dbReference type="EMBL" id="OQE37858.1"/>
    </source>
</evidence>
<dbReference type="STRING" id="36646.A0A1V6UHE1"/>
<keyword evidence="4" id="KW-1185">Reference proteome</keyword>
<dbReference type="Proteomes" id="UP000191500">
    <property type="component" value="Unassembled WGS sequence"/>
</dbReference>
<reference evidence="4" key="1">
    <citation type="journal article" date="2017" name="Nat. Microbiol.">
        <title>Global analysis of biosynthetic gene clusters reveals vast potential of secondary metabolite production in Penicillium species.</title>
        <authorList>
            <person name="Nielsen J.C."/>
            <person name="Grijseels S."/>
            <person name="Prigent S."/>
            <person name="Ji B."/>
            <person name="Dainat J."/>
            <person name="Nielsen K.F."/>
            <person name="Frisvad J.C."/>
            <person name="Workman M."/>
            <person name="Nielsen J."/>
        </authorList>
    </citation>
    <scope>NUCLEOTIDE SEQUENCE [LARGE SCALE GENOMIC DNA]</scope>
    <source>
        <strain evidence="4">IBT 31321</strain>
    </source>
</reference>
<name>A0A1V6UHE1_9EURO</name>
<dbReference type="AlphaFoldDB" id="A0A1V6UHE1"/>